<dbReference type="SUPFAM" id="SSF55811">
    <property type="entry name" value="Nudix"/>
    <property type="match status" value="1"/>
</dbReference>
<sequence length="191" mass="20279">MSDAATPPPSAPLATGPRGIQLLSFHRLPEDTRFEDAPVAFVLLAVRHEGRVLMVHVRSRACWELPGGGIEEGETPREAAVRELREEAGQEMPPSSLRFIGFAKTALGGLPHGTGLPDGGTTAGGTLPDEPAPVRGRSVLYGALFAGGLSAPLPFTPGDEIAAIHWRRGDEPLPFGQVQTVDEYLVRLCSD</sequence>
<evidence type="ECO:0000256" key="5">
    <source>
        <dbReference type="RuleBase" id="RU003476"/>
    </source>
</evidence>
<name>A0A4Y3R1G4_STRCI</name>
<evidence type="ECO:0000256" key="2">
    <source>
        <dbReference type="ARBA" id="ARBA00005582"/>
    </source>
</evidence>
<dbReference type="Proteomes" id="UP000319210">
    <property type="component" value="Unassembled WGS sequence"/>
</dbReference>
<keyword evidence="8" id="KW-1185">Reference proteome</keyword>
<organism evidence="7 8">
    <name type="scientific">Streptomyces cacaoi</name>
    <dbReference type="NCBI Taxonomy" id="1898"/>
    <lineage>
        <taxon>Bacteria</taxon>
        <taxon>Bacillati</taxon>
        <taxon>Actinomycetota</taxon>
        <taxon>Actinomycetes</taxon>
        <taxon>Kitasatosporales</taxon>
        <taxon>Streptomycetaceae</taxon>
        <taxon>Streptomyces</taxon>
    </lineage>
</organism>
<dbReference type="GO" id="GO:0016787">
    <property type="term" value="F:hydrolase activity"/>
    <property type="evidence" value="ECO:0007669"/>
    <property type="project" value="UniProtKB-KW"/>
</dbReference>
<reference evidence="7 8" key="1">
    <citation type="submission" date="2019-06" db="EMBL/GenBank/DDBJ databases">
        <title>Whole genome shotgun sequence of Streptomyces cacaoi subsp. cacaoi NBRC 12748.</title>
        <authorList>
            <person name="Hosoyama A."/>
            <person name="Uohara A."/>
            <person name="Ohji S."/>
            <person name="Ichikawa N."/>
        </authorList>
    </citation>
    <scope>NUCLEOTIDE SEQUENCE [LARGE SCALE GENOMIC DNA]</scope>
    <source>
        <strain evidence="7 8">NBRC 12748</strain>
    </source>
</reference>
<dbReference type="Pfam" id="PF00293">
    <property type="entry name" value="NUDIX"/>
    <property type="match status" value="1"/>
</dbReference>
<protein>
    <recommendedName>
        <fullName evidence="6">Nudix hydrolase domain-containing protein</fullName>
    </recommendedName>
</protein>
<dbReference type="PROSITE" id="PS51462">
    <property type="entry name" value="NUDIX"/>
    <property type="match status" value="1"/>
</dbReference>
<dbReference type="PANTHER" id="PTHR43222:SF2">
    <property type="entry name" value="NUDIX HYDROLASE 23, CHLOROPLASTIC"/>
    <property type="match status" value="1"/>
</dbReference>
<evidence type="ECO:0000256" key="3">
    <source>
        <dbReference type="ARBA" id="ARBA00022801"/>
    </source>
</evidence>
<gene>
    <name evidence="7" type="ORF">SCA03_39620</name>
</gene>
<evidence type="ECO:0000256" key="1">
    <source>
        <dbReference type="ARBA" id="ARBA00001946"/>
    </source>
</evidence>
<dbReference type="InterPro" id="IPR020476">
    <property type="entry name" value="Nudix_hydrolase"/>
</dbReference>
<accession>A0A4Y3R1G4</accession>
<comment type="cofactor">
    <cofactor evidence="1">
        <name>Mg(2+)</name>
        <dbReference type="ChEBI" id="CHEBI:18420"/>
    </cofactor>
</comment>
<dbReference type="PROSITE" id="PS00893">
    <property type="entry name" value="NUDIX_BOX"/>
    <property type="match status" value="1"/>
</dbReference>
<dbReference type="Gene3D" id="3.90.79.10">
    <property type="entry name" value="Nucleoside Triphosphate Pyrophosphohydrolase"/>
    <property type="match status" value="1"/>
</dbReference>
<feature type="domain" description="Nudix hydrolase" evidence="6">
    <location>
        <begin position="35"/>
        <end position="191"/>
    </location>
</feature>
<comment type="caution">
    <text evidence="7">The sequence shown here is derived from an EMBL/GenBank/DDBJ whole genome shotgun (WGS) entry which is preliminary data.</text>
</comment>
<dbReference type="InterPro" id="IPR020084">
    <property type="entry name" value="NUDIX_hydrolase_CS"/>
</dbReference>
<evidence type="ECO:0000259" key="6">
    <source>
        <dbReference type="PROSITE" id="PS51462"/>
    </source>
</evidence>
<dbReference type="InterPro" id="IPR015797">
    <property type="entry name" value="NUDIX_hydrolase-like_dom_sf"/>
</dbReference>
<proteinExistence type="inferred from homology"/>
<evidence type="ECO:0000313" key="8">
    <source>
        <dbReference type="Proteomes" id="UP000319210"/>
    </source>
</evidence>
<dbReference type="PRINTS" id="PR00502">
    <property type="entry name" value="NUDIXFAMILY"/>
</dbReference>
<dbReference type="RefSeq" id="WP_086817309.1">
    <property type="nucleotide sequence ID" value="NZ_BJMM01000020.1"/>
</dbReference>
<dbReference type="AlphaFoldDB" id="A0A4Y3R1G4"/>
<dbReference type="InterPro" id="IPR000086">
    <property type="entry name" value="NUDIX_hydrolase_dom"/>
</dbReference>
<dbReference type="PANTHER" id="PTHR43222">
    <property type="entry name" value="NUDIX HYDROLASE 23"/>
    <property type="match status" value="1"/>
</dbReference>
<evidence type="ECO:0000313" key="7">
    <source>
        <dbReference type="EMBL" id="GEB51411.1"/>
    </source>
</evidence>
<keyword evidence="3 5" id="KW-0378">Hydrolase</keyword>
<dbReference type="EMBL" id="BJMM01000020">
    <property type="protein sequence ID" value="GEB51411.1"/>
    <property type="molecule type" value="Genomic_DNA"/>
</dbReference>
<keyword evidence="4" id="KW-0460">Magnesium</keyword>
<comment type="similarity">
    <text evidence="2 5">Belongs to the Nudix hydrolase family.</text>
</comment>
<dbReference type="CDD" id="cd02883">
    <property type="entry name" value="NUDIX_Hydrolase"/>
    <property type="match status" value="1"/>
</dbReference>
<dbReference type="OrthoDB" id="9804442at2"/>
<evidence type="ECO:0000256" key="4">
    <source>
        <dbReference type="ARBA" id="ARBA00022842"/>
    </source>
</evidence>